<dbReference type="KEGG" id="tmar:MARIT_0448"/>
<organism evidence="1 2">
    <name type="scientific">Tenacibaculum maritimum NCIMB 2154</name>
    <dbReference type="NCBI Taxonomy" id="1349785"/>
    <lineage>
        <taxon>Bacteria</taxon>
        <taxon>Pseudomonadati</taxon>
        <taxon>Bacteroidota</taxon>
        <taxon>Flavobacteriia</taxon>
        <taxon>Flavobacteriales</taxon>
        <taxon>Flavobacteriaceae</taxon>
        <taxon>Tenacibaculum</taxon>
    </lineage>
</organism>
<accession>A0A2H1E6F1</accession>
<dbReference type="AlphaFoldDB" id="A0A2H1E6F1"/>
<evidence type="ECO:0000313" key="1">
    <source>
        <dbReference type="EMBL" id="SFZ80350.1"/>
    </source>
</evidence>
<keyword evidence="2" id="KW-1185">Reference proteome</keyword>
<reference evidence="1 2" key="1">
    <citation type="submission" date="2016-11" db="EMBL/GenBank/DDBJ databases">
        <authorList>
            <person name="Jaros S."/>
            <person name="Januszkiewicz K."/>
            <person name="Wedrychowicz H."/>
        </authorList>
    </citation>
    <scope>NUCLEOTIDE SEQUENCE [LARGE SCALE GENOMIC DNA]</scope>
    <source>
        <strain evidence="1">NCIMB 2154T</strain>
    </source>
</reference>
<dbReference type="EMBL" id="LT634361">
    <property type="protein sequence ID" value="SFZ80350.1"/>
    <property type="molecule type" value="Genomic_DNA"/>
</dbReference>
<proteinExistence type="predicted"/>
<dbReference type="RefSeq" id="WP_100210640.1">
    <property type="nucleotide sequence ID" value="NZ_CP138495.1"/>
</dbReference>
<gene>
    <name evidence="1" type="ORF">MARIT_0448</name>
</gene>
<protein>
    <submittedName>
        <fullName evidence="1">Uncharacterized protein</fullName>
    </submittedName>
</protein>
<evidence type="ECO:0000313" key="2">
    <source>
        <dbReference type="Proteomes" id="UP000231564"/>
    </source>
</evidence>
<sequence>MVKIDHVTGEVLVKGQKIARLNKEKLTLYVKALSESIDDNLQPVGQLITPEGYLVKLDDGRSIYDRVFNIIEDTNGKYKVSS</sequence>
<dbReference type="Proteomes" id="UP000231564">
    <property type="component" value="Chromosome MARIT"/>
</dbReference>
<name>A0A2H1E6F1_9FLAO</name>
<dbReference type="GeneID" id="47722047"/>